<dbReference type="GO" id="GO:0005886">
    <property type="term" value="C:plasma membrane"/>
    <property type="evidence" value="ECO:0007669"/>
    <property type="project" value="TreeGrafter"/>
</dbReference>
<evidence type="ECO:0000256" key="1">
    <source>
        <dbReference type="SAM" id="MobiDB-lite"/>
    </source>
</evidence>
<protein>
    <submittedName>
        <fullName evidence="4">Penicillin binding protein transpeptidase domain-containing protein</fullName>
    </submittedName>
</protein>
<dbReference type="GO" id="GO:0008658">
    <property type="term" value="F:penicillin binding"/>
    <property type="evidence" value="ECO:0007669"/>
    <property type="project" value="InterPro"/>
</dbReference>
<dbReference type="PANTHER" id="PTHR30627">
    <property type="entry name" value="PEPTIDOGLYCAN D,D-TRANSPEPTIDASE"/>
    <property type="match status" value="1"/>
</dbReference>
<organism evidence="4 5">
    <name type="scientific">Bosea lupini</name>
    <dbReference type="NCBI Taxonomy" id="1036779"/>
    <lineage>
        <taxon>Bacteria</taxon>
        <taxon>Pseudomonadati</taxon>
        <taxon>Pseudomonadota</taxon>
        <taxon>Alphaproteobacteria</taxon>
        <taxon>Hyphomicrobiales</taxon>
        <taxon>Boseaceae</taxon>
        <taxon>Bosea</taxon>
    </lineage>
</organism>
<dbReference type="Proteomes" id="UP000199664">
    <property type="component" value="Unassembled WGS sequence"/>
</dbReference>
<feature type="region of interest" description="Disordered" evidence="1">
    <location>
        <begin position="452"/>
        <end position="480"/>
    </location>
</feature>
<evidence type="ECO:0000256" key="2">
    <source>
        <dbReference type="SAM" id="Phobius"/>
    </source>
</evidence>
<dbReference type="InterPro" id="IPR012338">
    <property type="entry name" value="Beta-lactam/transpept-like"/>
</dbReference>
<dbReference type="OrthoDB" id="9766847at2"/>
<accession>A0A1H7QN71</accession>
<dbReference type="SUPFAM" id="SSF56601">
    <property type="entry name" value="beta-lactamase/transpeptidase-like"/>
    <property type="match status" value="1"/>
</dbReference>
<keyword evidence="5" id="KW-1185">Reference proteome</keyword>
<dbReference type="AlphaFoldDB" id="A0A1H7QN71"/>
<name>A0A1H7QN71_9HYPH</name>
<evidence type="ECO:0000259" key="3">
    <source>
        <dbReference type="Pfam" id="PF00905"/>
    </source>
</evidence>
<reference evidence="5" key="1">
    <citation type="submission" date="2016-10" db="EMBL/GenBank/DDBJ databases">
        <authorList>
            <person name="Varghese N."/>
            <person name="Submissions S."/>
        </authorList>
    </citation>
    <scope>NUCLEOTIDE SEQUENCE [LARGE SCALE GENOMIC DNA]</scope>
    <source>
        <strain evidence="5">LMG 26383,CCUG 61248,R- 45681</strain>
    </source>
</reference>
<dbReference type="STRING" id="1036779.SAMN04515666_10457"/>
<gene>
    <name evidence="4" type="ORF">SAMN04515666_10457</name>
</gene>
<evidence type="ECO:0000313" key="4">
    <source>
        <dbReference type="EMBL" id="SEL49055.1"/>
    </source>
</evidence>
<dbReference type="InterPro" id="IPR001460">
    <property type="entry name" value="PCN-bd_Tpept"/>
</dbReference>
<dbReference type="EMBL" id="FOAN01000004">
    <property type="protein sequence ID" value="SEL49055.1"/>
    <property type="molecule type" value="Genomic_DNA"/>
</dbReference>
<dbReference type="Pfam" id="PF00905">
    <property type="entry name" value="Transpeptidase"/>
    <property type="match status" value="1"/>
</dbReference>
<keyword evidence="2" id="KW-1133">Transmembrane helix</keyword>
<feature type="transmembrane region" description="Helical" evidence="2">
    <location>
        <begin position="12"/>
        <end position="31"/>
    </location>
</feature>
<dbReference type="RefSeq" id="WP_091834591.1">
    <property type="nucleotide sequence ID" value="NZ_FOAN01000004.1"/>
</dbReference>
<sequence length="885" mass="94078">MSHPLLRSLKRSLTAVAVGAVTIAGFLWLSGGLIGELAASRAWIKQPDFTETSRSNEDLFQQGVATGLIWLDAAGPVIRSQPCEALYDASLTVPTPQGTKEFSRTLLDRLCNLPAGAQIRSEMLAWNNSFLIAGARDDRAPDRRCADGTALTLPVVPAGCRPSSWTARVAQTTDLAAPLNVMPNAVPPPRDFADFAKRRGNQLSDWALFGPLRAPEDRLVLSTRLPAGNRRITVDMILEPARIVVGNERVNLDPKRDEQTVRLAGLAIAAERVCSDSDEFATCAEEAQQGLPHGWRFTITGARRRDVEIGFEGQPVRAVPPRAREILGGPGVQSEDGKVKLWRSSHIEADCERAKTKLVCELGWRGAVTQRRTGAARALYFADGTPALDNNGVPLPIVDELGLTALIGYGAGDVGSLSAALGRARTRENLTLTIEPRLQKLVQDAVYEHMGERLGRGKRPRKPGPLPVNLAPEQEPPDQGDGRAVVLLMDAGDEPGALLGLASWPDFVPGMHSWDIQALSTGRDSDSPLAGHGWRAGDVHTMPGSTFKLVTGLASILGIREQPRFADMIMGRMPPGQQAQVFGIPGGGILNVDGVAIANYGGAGFNVGILSPAQSGCPDAGRGAQIGFCEALIKSSNLWFAGMALTMDGRKVGGRPTTVPGRTGTILAQMTEHLYPITQPGTLAQPGVDLTRGIVPGAQRLTGEALDLAVEDKRNARRIDLATNSYGQGVRATPIAMASIYGSVGARKVILPRVLKPVSDVAETPMPNEGKPVIPGMDPRQAEPFLDDAQRGLHGVVNSPGGTAAGVMASLPPDIRKRIYGKTGTADTTDGMNSAWFAGWMDNVAGRKRVAFTCLVSHTRETGGRACGRLMAGLLGKVAALGDKK</sequence>
<keyword evidence="2" id="KW-0812">Transmembrane</keyword>
<dbReference type="InterPro" id="IPR050515">
    <property type="entry name" value="Beta-lactam/transpept"/>
</dbReference>
<dbReference type="Gene3D" id="3.40.710.10">
    <property type="entry name" value="DD-peptidase/beta-lactamase superfamily"/>
    <property type="match status" value="1"/>
</dbReference>
<keyword evidence="2" id="KW-0472">Membrane</keyword>
<evidence type="ECO:0000313" key="5">
    <source>
        <dbReference type="Proteomes" id="UP000199664"/>
    </source>
</evidence>
<dbReference type="GO" id="GO:0071555">
    <property type="term" value="P:cell wall organization"/>
    <property type="evidence" value="ECO:0007669"/>
    <property type="project" value="TreeGrafter"/>
</dbReference>
<feature type="domain" description="Penicillin-binding protein transpeptidase" evidence="3">
    <location>
        <begin position="717"/>
        <end position="866"/>
    </location>
</feature>
<proteinExistence type="predicted"/>